<evidence type="ECO:0000256" key="4">
    <source>
        <dbReference type="ARBA" id="ARBA00022679"/>
    </source>
</evidence>
<evidence type="ECO:0000256" key="7">
    <source>
        <dbReference type="ARBA" id="ARBA00022840"/>
    </source>
</evidence>
<dbReference type="Pfam" id="PF02518">
    <property type="entry name" value="HATPase_c"/>
    <property type="match status" value="1"/>
</dbReference>
<dbReference type="InterPro" id="IPR011495">
    <property type="entry name" value="Sig_transdc_His_kin_sub2_dim/P"/>
</dbReference>
<comment type="caution">
    <text evidence="9">The sequence shown here is derived from an EMBL/GenBank/DDBJ whole genome shotgun (WGS) entry which is preliminary data.</text>
</comment>
<keyword evidence="6 9" id="KW-0418">Kinase</keyword>
<evidence type="ECO:0000256" key="6">
    <source>
        <dbReference type="ARBA" id="ARBA00022777"/>
    </source>
</evidence>
<dbReference type="EMBL" id="ABID01000078">
    <property type="protein sequence ID" value="EDQ02914.1"/>
    <property type="molecule type" value="Genomic_DNA"/>
</dbReference>
<dbReference type="InterPro" id="IPR011102">
    <property type="entry name" value="Sig_transdc_His_kinase_HWE"/>
</dbReference>
<dbReference type="PANTHER" id="PTHR41523:SF8">
    <property type="entry name" value="ETHYLENE RESPONSE SENSOR PROTEIN"/>
    <property type="match status" value="1"/>
</dbReference>
<dbReference type="CDD" id="cd16936">
    <property type="entry name" value="HATPase_RsbW-like"/>
    <property type="match status" value="1"/>
</dbReference>
<keyword evidence="10" id="KW-1185">Reference proteome</keyword>
<gene>
    <name evidence="9" type="ORF">OIHEL45_20291</name>
</gene>
<dbReference type="InterPro" id="IPR003594">
    <property type="entry name" value="HATPase_dom"/>
</dbReference>
<feature type="domain" description="Signal transduction histidine kinase HWE region" evidence="8">
    <location>
        <begin position="156"/>
        <end position="243"/>
    </location>
</feature>
<keyword evidence="5" id="KW-0547">Nucleotide-binding</keyword>
<protein>
    <recommendedName>
        <fullName evidence="2">histidine kinase</fullName>
        <ecNumber evidence="2">2.7.13.3</ecNumber>
    </recommendedName>
</protein>
<dbReference type="InterPro" id="IPR036890">
    <property type="entry name" value="HATPase_C_sf"/>
</dbReference>
<dbReference type="Gene3D" id="3.30.565.10">
    <property type="entry name" value="Histidine kinase-like ATPase, C-terminal domain"/>
    <property type="match status" value="1"/>
</dbReference>
<dbReference type="SMART" id="SM00911">
    <property type="entry name" value="HWE_HK"/>
    <property type="match status" value="1"/>
</dbReference>
<evidence type="ECO:0000313" key="10">
    <source>
        <dbReference type="Proteomes" id="UP000003257"/>
    </source>
</evidence>
<dbReference type="RefSeq" id="WP_007121509.1">
    <property type="nucleotide sequence ID" value="NZ_ABID01000078.1"/>
</dbReference>
<keyword evidence="7" id="KW-0067">ATP-binding</keyword>
<sequence>MISKNGSKLGCFPLEFLPEPAILAGLDGHVHEANAAAHRLFSALGNAPNLFDICHDPKPDVAAFLRHASRSTSSYIGALELQQGDEVERFRALAARVPRPEQEGTLLIVRLMPAELDRFSILNRRIQEIDRQLHNRLKENALLAETLEDKRVLVQELQHRVKNNIQQMLSLMNFAAAGRNTPEVAEFMSVAANRLRAMGASQEAIYQSSSARAISSRSFLDEVARGAAESFGASERLSLSIEEVQLPTDAAHNLALIANELITNAFKYGSGQVSVRFHGSGEDLVLDVLDEGMGFDETALTRTSGLKLVRSLCRQIGGMLQIAKVGTGKCSVQFEINPE</sequence>
<organism evidence="9 10">
    <name type="scientific">Sulfitobacter indolifex HEL-45</name>
    <dbReference type="NCBI Taxonomy" id="391624"/>
    <lineage>
        <taxon>Bacteria</taxon>
        <taxon>Pseudomonadati</taxon>
        <taxon>Pseudomonadota</taxon>
        <taxon>Alphaproteobacteria</taxon>
        <taxon>Rhodobacterales</taxon>
        <taxon>Roseobacteraceae</taxon>
        <taxon>Sulfitobacter</taxon>
    </lineage>
</organism>
<keyword evidence="3" id="KW-0597">Phosphoprotein</keyword>
<dbReference type="Proteomes" id="UP000003257">
    <property type="component" value="Unassembled WGS sequence"/>
</dbReference>
<evidence type="ECO:0000256" key="3">
    <source>
        <dbReference type="ARBA" id="ARBA00022553"/>
    </source>
</evidence>
<dbReference type="SUPFAM" id="SSF55874">
    <property type="entry name" value="ATPase domain of HSP90 chaperone/DNA topoisomerase II/histidine kinase"/>
    <property type="match status" value="1"/>
</dbReference>
<accession>A0ABM9X0C8</accession>
<comment type="catalytic activity">
    <reaction evidence="1">
        <text>ATP + protein L-histidine = ADP + protein N-phospho-L-histidine.</text>
        <dbReference type="EC" id="2.7.13.3"/>
    </reaction>
</comment>
<evidence type="ECO:0000256" key="1">
    <source>
        <dbReference type="ARBA" id="ARBA00000085"/>
    </source>
</evidence>
<dbReference type="GO" id="GO:0016301">
    <property type="term" value="F:kinase activity"/>
    <property type="evidence" value="ECO:0007669"/>
    <property type="project" value="UniProtKB-KW"/>
</dbReference>
<dbReference type="PANTHER" id="PTHR41523">
    <property type="entry name" value="TWO-COMPONENT SYSTEM SENSOR PROTEIN"/>
    <property type="match status" value="1"/>
</dbReference>
<keyword evidence="4" id="KW-0808">Transferase</keyword>
<name>A0ABM9X0C8_9RHOB</name>
<evidence type="ECO:0000256" key="5">
    <source>
        <dbReference type="ARBA" id="ARBA00022741"/>
    </source>
</evidence>
<dbReference type="EC" id="2.7.13.3" evidence="2"/>
<evidence type="ECO:0000259" key="8">
    <source>
        <dbReference type="SMART" id="SM00911"/>
    </source>
</evidence>
<proteinExistence type="predicted"/>
<evidence type="ECO:0000256" key="2">
    <source>
        <dbReference type="ARBA" id="ARBA00012438"/>
    </source>
</evidence>
<dbReference type="Pfam" id="PF07568">
    <property type="entry name" value="HisKA_2"/>
    <property type="match status" value="1"/>
</dbReference>
<evidence type="ECO:0000313" key="9">
    <source>
        <dbReference type="EMBL" id="EDQ02914.1"/>
    </source>
</evidence>
<reference evidence="9 10" key="1">
    <citation type="submission" date="2007-11" db="EMBL/GenBank/DDBJ databases">
        <authorList>
            <person name="Wagner-Dobler I."/>
            <person name="Ferriera S."/>
            <person name="Johnson J."/>
            <person name="Kravitz S."/>
            <person name="Beeson K."/>
            <person name="Sutton G."/>
            <person name="Rogers Y.-H."/>
            <person name="Friedman R."/>
            <person name="Frazier M."/>
            <person name="Venter J.C."/>
        </authorList>
    </citation>
    <scope>NUCLEOTIDE SEQUENCE [LARGE SCALE GENOMIC DNA]</scope>
    <source>
        <strain evidence="9 10">HEL-45</strain>
    </source>
</reference>